<dbReference type="EMBL" id="JAFHDT010000009">
    <property type="protein sequence ID" value="KAI7805483.1"/>
    <property type="molecule type" value="Genomic_DNA"/>
</dbReference>
<reference evidence="2" key="1">
    <citation type="submission" date="2021-02" db="EMBL/GenBank/DDBJ databases">
        <title>Comparative genomics reveals that relaxation of natural selection precedes convergent phenotypic evolution of cavefish.</title>
        <authorList>
            <person name="Peng Z."/>
        </authorList>
    </citation>
    <scope>NUCLEOTIDE SEQUENCE</scope>
    <source>
        <tissue evidence="2">Muscle</tissue>
    </source>
</reference>
<keyword evidence="2" id="KW-0808">Transferase</keyword>
<evidence type="ECO:0000313" key="3">
    <source>
        <dbReference type="Proteomes" id="UP001059041"/>
    </source>
</evidence>
<keyword evidence="3" id="KW-1185">Reference proteome</keyword>
<comment type="caution">
    <text evidence="2">The sequence shown here is derived from an EMBL/GenBank/DDBJ whole genome shotgun (WGS) entry which is preliminary data.</text>
</comment>
<protein>
    <submittedName>
        <fullName evidence="2">Reverse transcriptase</fullName>
    </submittedName>
</protein>
<keyword evidence="2" id="KW-0695">RNA-directed DNA polymerase</keyword>
<organism evidence="2 3">
    <name type="scientific">Triplophysa rosa</name>
    <name type="common">Cave loach</name>
    <dbReference type="NCBI Taxonomy" id="992332"/>
    <lineage>
        <taxon>Eukaryota</taxon>
        <taxon>Metazoa</taxon>
        <taxon>Chordata</taxon>
        <taxon>Craniata</taxon>
        <taxon>Vertebrata</taxon>
        <taxon>Euteleostomi</taxon>
        <taxon>Actinopterygii</taxon>
        <taxon>Neopterygii</taxon>
        <taxon>Teleostei</taxon>
        <taxon>Ostariophysi</taxon>
        <taxon>Cypriniformes</taxon>
        <taxon>Nemacheilidae</taxon>
        <taxon>Triplophysa</taxon>
    </lineage>
</organism>
<evidence type="ECO:0000313" key="2">
    <source>
        <dbReference type="EMBL" id="KAI7805483.1"/>
    </source>
</evidence>
<dbReference type="GO" id="GO:0003964">
    <property type="term" value="F:RNA-directed DNA polymerase activity"/>
    <property type="evidence" value="ECO:0007669"/>
    <property type="project" value="UniProtKB-KW"/>
</dbReference>
<gene>
    <name evidence="2" type="ORF">IRJ41_009115</name>
</gene>
<sequence>MDSNSKALVLSDVEMVPEEMMGLYTNTVGLEGLGSTVKKQKQSSDRCAEETIIQHFTQYVTFRDPQKDLQYLLPLTPLTTTYSCRPSRLWMSLEWCYNGSGLTSQPGDPTVSARILACLADILLWMNDHHLQLNLAKTELLLIPADTKTHHNSIQLGSSTITSSRTARNLGVVIDNQLNFTDQVVSTTRSCRFILYNIRKIRPFVSEHATQVLVQALVLSRLDYCNVLLAGFPACTTKPLQMIQNAAARVVFNEPKRAHITPLSTKLHWLPIVARIKFKTLLLAYKTTTDLAPPYLHSLMQTYIPARSLCSANERRLVVPSQKGGVLRRRICAGVSVSSEQECQAEGADELDARRKMAETAVGPREHCCKYKHKKEIAAKSQSGCDLWGRGNTWDVRANHHSSLKNSSWLSSHGQHPEPNKPMRRNGGEKRRVTATLEYIYCLYIPQY</sequence>
<feature type="region of interest" description="Disordered" evidence="1">
    <location>
        <begin position="405"/>
        <end position="428"/>
    </location>
</feature>
<name>A0A9W8C1I2_TRIRA</name>
<dbReference type="AlphaFoldDB" id="A0A9W8C1I2"/>
<accession>A0A9W8C1I2</accession>
<proteinExistence type="predicted"/>
<evidence type="ECO:0000256" key="1">
    <source>
        <dbReference type="SAM" id="MobiDB-lite"/>
    </source>
</evidence>
<dbReference type="Proteomes" id="UP001059041">
    <property type="component" value="Linkage Group LG9"/>
</dbReference>
<dbReference type="PANTHER" id="PTHR33332">
    <property type="entry name" value="REVERSE TRANSCRIPTASE DOMAIN-CONTAINING PROTEIN"/>
    <property type="match status" value="1"/>
</dbReference>
<feature type="compositionally biased region" description="Basic and acidic residues" evidence="1">
    <location>
        <begin position="415"/>
        <end position="428"/>
    </location>
</feature>
<keyword evidence="2" id="KW-0548">Nucleotidyltransferase</keyword>